<dbReference type="GO" id="GO:0005524">
    <property type="term" value="F:ATP binding"/>
    <property type="evidence" value="ECO:0007669"/>
    <property type="project" value="UniProtKB-KW"/>
</dbReference>
<feature type="compositionally biased region" description="Basic and acidic residues" evidence="6">
    <location>
        <begin position="427"/>
        <end position="437"/>
    </location>
</feature>
<dbReference type="GO" id="GO:0016787">
    <property type="term" value="F:hydrolase activity"/>
    <property type="evidence" value="ECO:0007669"/>
    <property type="project" value="UniProtKB-KW"/>
</dbReference>
<evidence type="ECO:0000256" key="4">
    <source>
        <dbReference type="ARBA" id="ARBA00022840"/>
    </source>
</evidence>
<reference evidence="10" key="1">
    <citation type="journal article" date="2023" name="Commun. Biol.">
        <title>Genome analysis of Parmales, the sister group of diatoms, reveals the evolutionary specialization of diatoms from phago-mixotrophs to photoautotrophs.</title>
        <authorList>
            <person name="Ban H."/>
            <person name="Sato S."/>
            <person name="Yoshikawa S."/>
            <person name="Yamada K."/>
            <person name="Nakamura Y."/>
            <person name="Ichinomiya M."/>
            <person name="Sato N."/>
            <person name="Blanc-Mathieu R."/>
            <person name="Endo H."/>
            <person name="Kuwata A."/>
            <person name="Ogata H."/>
        </authorList>
    </citation>
    <scope>NUCLEOTIDE SEQUENCE [LARGE SCALE GENOMIC DNA]</scope>
</reference>
<feature type="compositionally biased region" description="Polar residues" evidence="6">
    <location>
        <begin position="161"/>
        <end position="175"/>
    </location>
</feature>
<feature type="region of interest" description="Disordered" evidence="6">
    <location>
        <begin position="1384"/>
        <end position="1441"/>
    </location>
</feature>
<evidence type="ECO:0000256" key="3">
    <source>
        <dbReference type="ARBA" id="ARBA00022806"/>
    </source>
</evidence>
<feature type="compositionally biased region" description="Low complexity" evidence="6">
    <location>
        <begin position="268"/>
        <end position="281"/>
    </location>
</feature>
<keyword evidence="1" id="KW-0547">Nucleotide-binding</keyword>
<dbReference type="GO" id="GO:0004386">
    <property type="term" value="F:helicase activity"/>
    <property type="evidence" value="ECO:0007669"/>
    <property type="project" value="UniProtKB-KW"/>
</dbReference>
<keyword evidence="3" id="KW-0347">Helicase</keyword>
<dbReference type="Pfam" id="PF13087">
    <property type="entry name" value="AAA_12"/>
    <property type="match status" value="1"/>
</dbReference>
<feature type="region of interest" description="Disordered" evidence="6">
    <location>
        <begin position="157"/>
        <end position="178"/>
    </location>
</feature>
<feature type="compositionally biased region" description="Polar residues" evidence="6">
    <location>
        <begin position="1"/>
        <end position="10"/>
    </location>
</feature>
<evidence type="ECO:0000256" key="1">
    <source>
        <dbReference type="ARBA" id="ARBA00022741"/>
    </source>
</evidence>
<evidence type="ECO:0000256" key="2">
    <source>
        <dbReference type="ARBA" id="ARBA00022801"/>
    </source>
</evidence>
<feature type="compositionally biased region" description="Gly residues" evidence="6">
    <location>
        <begin position="87"/>
        <end position="103"/>
    </location>
</feature>
<feature type="domain" description="DNA2/NAM7 helicase-like C-terminal" evidence="8">
    <location>
        <begin position="1084"/>
        <end position="1270"/>
    </location>
</feature>
<feature type="compositionally biased region" description="Low complexity" evidence="6">
    <location>
        <begin position="11"/>
        <end position="34"/>
    </location>
</feature>
<feature type="coiled-coil region" evidence="5">
    <location>
        <begin position="1321"/>
        <end position="1348"/>
    </location>
</feature>
<name>A0A9W7G2L8_9STRA</name>
<feature type="compositionally biased region" description="Gly residues" evidence="6">
    <location>
        <begin position="62"/>
        <end position="77"/>
    </location>
</feature>
<dbReference type="InterPro" id="IPR045055">
    <property type="entry name" value="DNA2/NAM7-like"/>
</dbReference>
<evidence type="ECO:0000259" key="7">
    <source>
        <dbReference type="Pfam" id="PF13086"/>
    </source>
</evidence>
<feature type="domain" description="DNA2/NAM7 helicase helicase" evidence="7">
    <location>
        <begin position="1007"/>
        <end position="1074"/>
    </location>
</feature>
<gene>
    <name evidence="9" type="ORF">TrCOL_g764</name>
</gene>
<keyword evidence="10" id="KW-1185">Reference proteome</keyword>
<proteinExistence type="predicted"/>
<keyword evidence="4" id="KW-0067">ATP-binding</keyword>
<dbReference type="Proteomes" id="UP001165065">
    <property type="component" value="Unassembled WGS sequence"/>
</dbReference>
<feature type="compositionally biased region" description="Basic and acidic residues" evidence="6">
    <location>
        <begin position="1420"/>
        <end position="1435"/>
    </location>
</feature>
<dbReference type="InterPro" id="IPR047187">
    <property type="entry name" value="SF1_C_Upf1"/>
</dbReference>
<keyword evidence="2" id="KW-0378">Hydrolase</keyword>
<dbReference type="OrthoDB" id="6513042at2759"/>
<protein>
    <submittedName>
        <fullName evidence="9">Uncharacterized protein</fullName>
    </submittedName>
</protein>
<dbReference type="InterPro" id="IPR041677">
    <property type="entry name" value="DNA2/NAM7_AAA_11"/>
</dbReference>
<feature type="compositionally biased region" description="Low complexity" evidence="6">
    <location>
        <begin position="251"/>
        <end position="261"/>
    </location>
</feature>
<feature type="domain" description="DNA2/NAM7 helicase helicase" evidence="7">
    <location>
        <begin position="869"/>
        <end position="959"/>
    </location>
</feature>
<feature type="compositionally biased region" description="Basic and acidic residues" evidence="6">
    <location>
        <begin position="365"/>
        <end position="417"/>
    </location>
</feature>
<evidence type="ECO:0000256" key="6">
    <source>
        <dbReference type="SAM" id="MobiDB-lite"/>
    </source>
</evidence>
<feature type="region of interest" description="Disordered" evidence="6">
    <location>
        <begin position="1"/>
        <end position="143"/>
    </location>
</feature>
<keyword evidence="5" id="KW-0175">Coiled coil</keyword>
<dbReference type="SUPFAM" id="SSF52540">
    <property type="entry name" value="P-loop containing nucleoside triphosphate hydrolases"/>
    <property type="match status" value="1"/>
</dbReference>
<dbReference type="PANTHER" id="PTHR10887">
    <property type="entry name" value="DNA2/NAM7 HELICASE FAMILY"/>
    <property type="match status" value="1"/>
</dbReference>
<feature type="compositionally biased region" description="Low complexity" evidence="6">
    <location>
        <begin position="348"/>
        <end position="359"/>
    </location>
</feature>
<feature type="compositionally biased region" description="Polar residues" evidence="6">
    <location>
        <begin position="125"/>
        <end position="143"/>
    </location>
</feature>
<feature type="compositionally biased region" description="Low complexity" evidence="6">
    <location>
        <begin position="306"/>
        <end position="328"/>
    </location>
</feature>
<comment type="caution">
    <text evidence="9">The sequence shown here is derived from an EMBL/GenBank/DDBJ whole genome shotgun (WGS) entry which is preliminary data.</text>
</comment>
<evidence type="ECO:0000256" key="5">
    <source>
        <dbReference type="SAM" id="Coils"/>
    </source>
</evidence>
<accession>A0A9W7G2L8</accession>
<dbReference type="InterPro" id="IPR027417">
    <property type="entry name" value="P-loop_NTPase"/>
</dbReference>
<feature type="compositionally biased region" description="Low complexity" evidence="6">
    <location>
        <begin position="46"/>
        <end position="55"/>
    </location>
</feature>
<dbReference type="CDD" id="cd18808">
    <property type="entry name" value="SF1_C_Upf1"/>
    <property type="match status" value="1"/>
</dbReference>
<evidence type="ECO:0000313" key="9">
    <source>
        <dbReference type="EMBL" id="GMI30719.1"/>
    </source>
</evidence>
<feature type="compositionally biased region" description="Acidic residues" evidence="6">
    <location>
        <begin position="1391"/>
        <end position="1410"/>
    </location>
</feature>
<dbReference type="GO" id="GO:0005694">
    <property type="term" value="C:chromosome"/>
    <property type="evidence" value="ECO:0007669"/>
    <property type="project" value="UniProtKB-ARBA"/>
</dbReference>
<dbReference type="FunFam" id="3.40.50.300:FF:000326">
    <property type="entry name" value="P-loop containing nucleoside triphosphate hydrolase"/>
    <property type="match status" value="1"/>
</dbReference>
<dbReference type="Pfam" id="PF13086">
    <property type="entry name" value="AAA_11"/>
    <property type="match status" value="2"/>
</dbReference>
<feature type="compositionally biased region" description="Low complexity" evidence="6">
    <location>
        <begin position="104"/>
        <end position="124"/>
    </location>
</feature>
<organism evidence="9 10">
    <name type="scientific">Triparma columacea</name>
    <dbReference type="NCBI Taxonomy" id="722753"/>
    <lineage>
        <taxon>Eukaryota</taxon>
        <taxon>Sar</taxon>
        <taxon>Stramenopiles</taxon>
        <taxon>Ochrophyta</taxon>
        <taxon>Bolidophyceae</taxon>
        <taxon>Parmales</taxon>
        <taxon>Triparmaceae</taxon>
        <taxon>Triparma</taxon>
    </lineage>
</organism>
<dbReference type="Gene3D" id="3.40.50.300">
    <property type="entry name" value="P-loop containing nucleotide triphosphate hydrolases"/>
    <property type="match status" value="2"/>
</dbReference>
<feature type="compositionally biased region" description="Polar residues" evidence="6">
    <location>
        <begin position="285"/>
        <end position="294"/>
    </location>
</feature>
<dbReference type="InterPro" id="IPR041679">
    <property type="entry name" value="DNA2/NAM7-like_C"/>
</dbReference>
<feature type="region of interest" description="Disordered" evidence="6">
    <location>
        <begin position="251"/>
        <end position="497"/>
    </location>
</feature>
<dbReference type="EMBL" id="BRYA01000722">
    <property type="protein sequence ID" value="GMI30719.1"/>
    <property type="molecule type" value="Genomic_DNA"/>
</dbReference>
<sequence>MSNSNQTSNKPSRSAASSSPSPSGASGGPANPSMGGKGLKTPPPNNSNSNASGRSNNRRVGGRGGGNQGGRGQGGRGRSSNRNNNSGRGGGRGYGGRGRGGRGSYNNRDNYNNRSNTNNRNDSNAQDLRNNSNGDVDGDLQTSSLLLSNNDNIGGDLLFQPSLNDGSPGSNNPNDSDVIDGQVLGTSLNLGLGMGLDLDLGELGVGGLDGLGFGGFGGLGGGGRTESRLGDLLGHPVNSVTLNREQQQVQLQLQQQEGGQNQPPPAPQQQQGGQQRVVVLRRGNDGTTTTSVEYNKNEGAGGRSGGTAANNNTSTTNQGPHQPHNNAPAQPPAQPSLNNPNPTPKGHQQNQRGQRNQRGTQILRSPEKEAEAARRREENRQIAKQKREERREKERKKAEKRQENRKAKEERRRKQDGGDENNPQGGKGEDKPAEKKAPPPSVTAQIKATQKVEVSITSSTAVEMRKPAQSEQAEAVKSSKPSVSGKKKRRAYEGERGQEFVGRQRHFNKMVRGCCEVSDIERIKTHLEDISFNGCMLDCGTLEIAMKTFVVAAHFEDALSCLKHNALPDTLDAMQTERILASLPQNLRNSSAFTAADMINALCIATNFKNGQTARAYFLRIVRGIALEFLEEATSARDRICSAPCERLVRTGQCVVDAQLRKGRRETEILVQPGHQLGVFIPEIMDSRGIQAGDAVSILPYAGPYPMSAESLDRNMVEATVTSASPLIIRLHDKTNRQLQRMLTDPAPGNVYRIDKLANRMGFNRQLEAARVVAAPPENTGNTKRDQQRPSEELVTAITAMDENIDNIMLGATNGNFNQQARNNVGTTSTAELCAQACPLECNGNNEDEESIRAYSRLALEKTGQLEGLNSSQRLAVHQAVTNRLTLVQGPPGTGKTAVAIKIMSHWAKTSNTPVLATSDSNIAVDNLVEGCAKAGLTVVRLGRPEAIRPELLKYCVDKPGGNNQGNNGGSGDVRTEGIEGLEGGTFGGISNTGNASGAQIFKEKMRTIKKAQIVCCTCIGSGGEILDGMFFERVLVDEATQATEPATLVPLTRGCRQLVLVGDHCQLPPTVLSTRAEEEGLGVPLFSRMVACGVPPCMLDTQYRMHPAIATFPSDLFYGGKLLNGVSPPERRPLPGFPWPREEFPVAFLPIEGIEVDDGVSKMNEAEAEAACNTVQFLLEGGCSISDVAVVTPYAAQVRLIKRMTRQLVRGPPFVEVSSVDGFQGREKEAVIFSAVRSNDHGSVGFVSDWRRVNVSFTRARRALIVIGNDVCLRRGDVDTWSPWISWADSQGINMNFPGKPRGRYDAEQLRRVRGGTTAAEMLKDVLERQQAQLKTAEVEQKRAIKNGRNVIEEFEGGEQDIMSGPRGIGGGVKVKEEVKLVGNFNSSWDDSDDDGEGEEEEEEEEEWGGDLAQLVKPKAREGGEEEQSGLRDGWDDDSD</sequence>
<evidence type="ECO:0000259" key="8">
    <source>
        <dbReference type="Pfam" id="PF13087"/>
    </source>
</evidence>
<dbReference type="PANTHER" id="PTHR10887:SF495">
    <property type="entry name" value="HELICASE SENATAXIN ISOFORM X1-RELATED"/>
    <property type="match status" value="1"/>
</dbReference>
<evidence type="ECO:0000313" key="10">
    <source>
        <dbReference type="Proteomes" id="UP001165065"/>
    </source>
</evidence>